<organism evidence="6">
    <name type="scientific">Salvia splendens</name>
    <name type="common">Scarlet sage</name>
    <dbReference type="NCBI Taxonomy" id="180675"/>
    <lineage>
        <taxon>Eukaryota</taxon>
        <taxon>Viridiplantae</taxon>
        <taxon>Streptophyta</taxon>
        <taxon>Embryophyta</taxon>
        <taxon>Tracheophyta</taxon>
        <taxon>Spermatophyta</taxon>
        <taxon>Magnoliopsida</taxon>
        <taxon>eudicotyledons</taxon>
        <taxon>Gunneridae</taxon>
        <taxon>Pentapetalae</taxon>
        <taxon>asterids</taxon>
        <taxon>lamiids</taxon>
        <taxon>Lamiales</taxon>
        <taxon>Lamiaceae</taxon>
        <taxon>Nepetoideae</taxon>
        <taxon>Mentheae</taxon>
        <taxon>Salviinae</taxon>
        <taxon>Salvia</taxon>
        <taxon>Salvia subgen. Calosphace</taxon>
        <taxon>core Calosphace</taxon>
    </lineage>
</organism>
<proteinExistence type="inferred from homology"/>
<dbReference type="SUPFAM" id="SSF55347">
    <property type="entry name" value="Glyceraldehyde-3-phosphate dehydrogenase-like, C-terminal domain"/>
    <property type="match status" value="1"/>
</dbReference>
<feature type="domain" description="GFO/IDH/MocA-like oxidoreductase" evidence="3">
    <location>
        <begin position="1397"/>
        <end position="1512"/>
    </location>
</feature>
<evidence type="ECO:0000259" key="5">
    <source>
        <dbReference type="Pfam" id="PF24181"/>
    </source>
</evidence>
<evidence type="ECO:0000313" key="6">
    <source>
        <dbReference type="EMBL" id="KAG6385443.1"/>
    </source>
</evidence>
<feature type="domain" description="TTI1 C-terminal TPR" evidence="5">
    <location>
        <begin position="971"/>
        <end position="1183"/>
    </location>
</feature>
<dbReference type="PANTHER" id="PTHR18460:SF3">
    <property type="entry name" value="TELO2-INTERACTING PROTEIN 1 HOMOLOG"/>
    <property type="match status" value="1"/>
</dbReference>
<dbReference type="InterPro" id="IPR000683">
    <property type="entry name" value="Gfo/Idh/MocA-like_OxRdtase_N"/>
</dbReference>
<dbReference type="GO" id="GO:0005737">
    <property type="term" value="C:cytoplasm"/>
    <property type="evidence" value="ECO:0007669"/>
    <property type="project" value="TreeGrafter"/>
</dbReference>
<dbReference type="Gene3D" id="3.30.360.10">
    <property type="entry name" value="Dihydrodipicolinate Reductase, domain 2"/>
    <property type="match status" value="1"/>
</dbReference>
<dbReference type="EMBL" id="PNBA02000022">
    <property type="protein sequence ID" value="KAG6385443.1"/>
    <property type="molecule type" value="Genomic_DNA"/>
</dbReference>
<protein>
    <submittedName>
        <fullName evidence="6">Uncharacterized protein</fullName>
    </submittedName>
</protein>
<evidence type="ECO:0000259" key="3">
    <source>
        <dbReference type="Pfam" id="PF22725"/>
    </source>
</evidence>
<dbReference type="InterPro" id="IPR052587">
    <property type="entry name" value="TELO2-interacting_protein_1"/>
</dbReference>
<comment type="caution">
    <text evidence="6">The sequence shown here is derived from an EMBL/GenBank/DDBJ whole genome shotgun (WGS) entry which is preliminary data.</text>
</comment>
<dbReference type="InterPro" id="IPR049362">
    <property type="entry name" value="TTI1_rpt"/>
</dbReference>
<dbReference type="GO" id="GO:0000166">
    <property type="term" value="F:nucleotide binding"/>
    <property type="evidence" value="ECO:0007669"/>
    <property type="project" value="InterPro"/>
</dbReference>
<keyword evidence="7" id="KW-1185">Reference proteome</keyword>
<dbReference type="Pfam" id="PF24173">
    <property type="entry name" value="TPR_TTI1_N"/>
    <property type="match status" value="1"/>
</dbReference>
<dbReference type="InterPro" id="IPR057566">
    <property type="entry name" value="TPR_TTI1_N"/>
</dbReference>
<dbReference type="Pfam" id="PF21547">
    <property type="entry name" value="TTI1"/>
    <property type="match status" value="1"/>
</dbReference>
<evidence type="ECO:0000259" key="4">
    <source>
        <dbReference type="Pfam" id="PF24173"/>
    </source>
</evidence>
<dbReference type="InterPro" id="IPR057567">
    <property type="entry name" value="TPR_TTI1_C"/>
</dbReference>
<evidence type="ECO:0000256" key="1">
    <source>
        <dbReference type="ARBA" id="ARBA00010928"/>
    </source>
</evidence>
<dbReference type="PANTHER" id="PTHR18460">
    <property type="entry name" value="TEL2 INTERACTING PROTEIN 1 TTI1 FAMILY MEMBER"/>
    <property type="match status" value="1"/>
</dbReference>
<dbReference type="InterPro" id="IPR055170">
    <property type="entry name" value="GFO_IDH_MocA-like_dom"/>
</dbReference>
<reference evidence="6" key="1">
    <citation type="submission" date="2018-01" db="EMBL/GenBank/DDBJ databases">
        <authorList>
            <person name="Mao J.F."/>
        </authorList>
    </citation>
    <scope>NUCLEOTIDE SEQUENCE</scope>
    <source>
        <strain evidence="6">Huo1</strain>
        <tissue evidence="6">Leaf</tissue>
    </source>
</reference>
<reference evidence="6" key="2">
    <citation type="submission" date="2020-08" db="EMBL/GenBank/DDBJ databases">
        <title>Plant Genome Project.</title>
        <authorList>
            <person name="Zhang R.-G."/>
        </authorList>
    </citation>
    <scope>NUCLEOTIDE SEQUENCE</scope>
    <source>
        <strain evidence="6">Huo1</strain>
        <tissue evidence="6">Leaf</tissue>
    </source>
</reference>
<name>A0A8X8VZT7_SALSN</name>
<dbReference type="Gene3D" id="3.40.50.720">
    <property type="entry name" value="NAD(P)-binding Rossmann-like Domain"/>
    <property type="match status" value="1"/>
</dbReference>
<dbReference type="Pfam" id="PF01408">
    <property type="entry name" value="GFO_IDH_MocA"/>
    <property type="match status" value="1"/>
</dbReference>
<dbReference type="SUPFAM" id="SSF48371">
    <property type="entry name" value="ARM repeat"/>
    <property type="match status" value="1"/>
</dbReference>
<dbReference type="SUPFAM" id="SSF51735">
    <property type="entry name" value="NAD(P)-binding Rossmann-fold domains"/>
    <property type="match status" value="1"/>
</dbReference>
<accession>A0A8X8VZT7</accession>
<evidence type="ECO:0000313" key="7">
    <source>
        <dbReference type="Proteomes" id="UP000298416"/>
    </source>
</evidence>
<feature type="domain" description="Gfo/Idh/MocA-like oxidoreductase N-terminal" evidence="2">
    <location>
        <begin position="1259"/>
        <end position="1378"/>
    </location>
</feature>
<dbReference type="InterPro" id="IPR016024">
    <property type="entry name" value="ARM-type_fold"/>
</dbReference>
<sequence length="1606" mass="175987">MAETQILDGKSGIRGSIFAEDTRNSALFLELKQSYVQLLDLLRNPDGDPSFLSHLLHLLQKSSTLSLQPLFDFILFPLLLLFDASVECRSSTKTDSKDDSLVSSTLRMEHKVSDSVAEGVVLCLEEVLRKCQLGSIDQLVVILKKLTLGAMLSPLEASEEFRGGVIRCFRAVLLNLGPCSDDSCPCKRISNRPILPDEKEWQFPGHISVSKECPLAFLQSQPASAAIGHWLSLMLKAYVYLKAADIEVTRGHRGSSSLRVEALMTLRVLIAKVGSADALAFYLPGVVSQLGKVLHTSRSMISGAAGSTKALDQAVRALAEYLLVVLDDGVSTPRGAQVEDISGFSSTKEKPLASFLEELRHLPAQKTTQEEWLANTAAHVNKLLSATFPLLCVHPSKNVRLGLLASLQGLLCKCSYTLKESRLTLLECLCVLVCDDLGDVSSSAQAFFGLLVSSKGKHQIKHEVVELFSRLIEKLPQVVLGNEESLALSHARKLLAITYFGGPKLVTDYLLLSPVTAARFLDVFALCLSQNSVYAGSLNKLTAARPTSSGFMHSIAEIQAITSAEGSQGSGFQNRKISNVYEHGNNEYKLPSIPPWLTNMDSQKLYQTLSGILRLVSLYVLTDSRSQGSYSGLIDILLEHFRKLISELRLKELHKESWQSWYKRTASGHLVRQASTAACILNEMIFGLSDQAMTSLNGMFGHCLHESNGVDDALVENHAQKYQKSSARAYLIDCIGSILHEYLSPEVWDLPLRLSASPSGEGDVNMHFFSDNAMLQQVIIEESAYSIFAWAKNFHRVDFFTPLSICYLKISYAQIFKSGGQLILSYMLSLLHTTVQLQLRHLDCNPHVPNVLSAVLSYVGIADKILPLLEEPMHAVSMELEILGRHHHPNLTVPLLKAVAEIAKASKREVGELSGQLELYKNDVNSKMLNEEKRTGNNVRQSGSNANNIDSGSCIVAVTPLIASADAAACLTALDIIEDGITTLVKVEEAYKHESETKEAIEQVIQSCLLYHLLDTLGAAEDEASENRSLPAMNKIWPFLITCFRNKNLVICTLVQICGGEFFARRFHTDGVHIWRLLSTAPFQKKSLSKEERTPLQLPYRRSLTSSEDSPAELSTLKVQLAILGMISDLARNKRSAPALEPVLKKVSGVVVGMVCSGVKGGLQDACINALAALASIDPDLIWLLLADVYYSRAKSPSPPPSGEFPEISEVLPPPPSLKDYLYLLYAGQSYGFDVDFAAVETAFDKLLYSYLKMSTPQIKFGILGCAKIARKLSRAIALSGNASISAIGSRSVEKAAEFGRENALPASARAYGSYDAVLDDPDVDAVYVPLPTSLHVQWAVLAARKGKHVLLEKPVALSVAELDVILAECESSGVQFMDATMWMHHPRTHRMKDFLADSSSFGHLKSVESNFIFPAGKDFLENDIRVKPDLDALGVLGDAGWYGIRSILWAADYELPKSVIASPDAVLNNAGIILSCSAKLQWQDGRAGTFRCSFLGDLNMDVTIAGTEGTLSVRDYVGPFHEKKASFTTVVKSGATLESREHVVTTELPQEALMVREFSRLVGSIKFEGAKPEKEWPTLSRKTQAVVDAVKVSIDKGYEVVDVVY</sequence>
<dbReference type="InterPro" id="IPR036291">
    <property type="entry name" value="NAD(P)-bd_dom_sf"/>
</dbReference>
<gene>
    <name evidence="6" type="ORF">SASPL_154278</name>
</gene>
<dbReference type="Pfam" id="PF24181">
    <property type="entry name" value="TPR_TTI1_C"/>
    <property type="match status" value="1"/>
</dbReference>
<dbReference type="Proteomes" id="UP000298416">
    <property type="component" value="Unassembled WGS sequence"/>
</dbReference>
<evidence type="ECO:0000259" key="2">
    <source>
        <dbReference type="Pfam" id="PF01408"/>
    </source>
</evidence>
<feature type="domain" description="TTI1 N-terminal TPR" evidence="4">
    <location>
        <begin position="254"/>
        <end position="436"/>
    </location>
</feature>
<comment type="similarity">
    <text evidence="1">Belongs to the Gfo/Idh/MocA family.</text>
</comment>
<dbReference type="Pfam" id="PF22725">
    <property type="entry name" value="GFO_IDH_MocA_C3"/>
    <property type="match status" value="1"/>
</dbReference>